<sequence>MAWFRKWRVLAVAYSFATVVAIREVVVSRSQEPVAWPSEEWSQMVEVVGAINPEEPDTKWLESMESRIEGSVDDFALPLEESLVSDIKHNEFLLQDYAQLMLDRGADYRIVNWAANRWRENHPFTSSTLRMQISTGITSDEERAFLLDELAAIAWLDNAGGASDGEGGRQHILLDFHPAIEIDIRDAVEVATMLTLSLEQRASFRVWCRTLEDCTLVPR</sequence>
<name>A0A382CWD7_9ZZZZ</name>
<proteinExistence type="predicted"/>
<evidence type="ECO:0000313" key="1">
    <source>
        <dbReference type="EMBL" id="SVB30179.1"/>
    </source>
</evidence>
<dbReference type="AlphaFoldDB" id="A0A382CWD7"/>
<gene>
    <name evidence="1" type="ORF">METZ01_LOCUS183033</name>
</gene>
<protein>
    <submittedName>
        <fullName evidence="1">Uncharacterized protein</fullName>
    </submittedName>
</protein>
<reference evidence="1" key="1">
    <citation type="submission" date="2018-05" db="EMBL/GenBank/DDBJ databases">
        <authorList>
            <person name="Lanie J.A."/>
            <person name="Ng W.-L."/>
            <person name="Kazmierczak K.M."/>
            <person name="Andrzejewski T.M."/>
            <person name="Davidsen T.M."/>
            <person name="Wayne K.J."/>
            <person name="Tettelin H."/>
            <person name="Glass J.I."/>
            <person name="Rusch D."/>
            <person name="Podicherti R."/>
            <person name="Tsui H.-C.T."/>
            <person name="Winkler M.E."/>
        </authorList>
    </citation>
    <scope>NUCLEOTIDE SEQUENCE</scope>
</reference>
<organism evidence="1">
    <name type="scientific">marine metagenome</name>
    <dbReference type="NCBI Taxonomy" id="408172"/>
    <lineage>
        <taxon>unclassified sequences</taxon>
        <taxon>metagenomes</taxon>
        <taxon>ecological metagenomes</taxon>
    </lineage>
</organism>
<dbReference type="EMBL" id="UINC01036347">
    <property type="protein sequence ID" value="SVB30179.1"/>
    <property type="molecule type" value="Genomic_DNA"/>
</dbReference>
<accession>A0A382CWD7</accession>